<dbReference type="STRING" id="1157962.A0A250XLX9"/>
<evidence type="ECO:0008006" key="4">
    <source>
        <dbReference type="Google" id="ProtNLM"/>
    </source>
</evidence>
<dbReference type="EMBL" id="BEGY01000116">
    <property type="protein sequence ID" value="GAX84101.1"/>
    <property type="molecule type" value="Genomic_DNA"/>
</dbReference>
<name>A0A250XLX9_9CHLO</name>
<feature type="compositionally biased region" description="Low complexity" evidence="1">
    <location>
        <begin position="44"/>
        <end position="57"/>
    </location>
</feature>
<dbReference type="InterPro" id="IPR011990">
    <property type="entry name" value="TPR-like_helical_dom_sf"/>
</dbReference>
<dbReference type="Gene3D" id="1.25.40.10">
    <property type="entry name" value="Tetratricopeptide repeat domain"/>
    <property type="match status" value="1"/>
</dbReference>
<feature type="region of interest" description="Disordered" evidence="1">
    <location>
        <begin position="1"/>
        <end position="22"/>
    </location>
</feature>
<feature type="region of interest" description="Disordered" evidence="1">
    <location>
        <begin position="36"/>
        <end position="62"/>
    </location>
</feature>
<evidence type="ECO:0000256" key="1">
    <source>
        <dbReference type="SAM" id="MobiDB-lite"/>
    </source>
</evidence>
<dbReference type="Proteomes" id="UP000232323">
    <property type="component" value="Unassembled WGS sequence"/>
</dbReference>
<comment type="caution">
    <text evidence="2">The sequence shown here is derived from an EMBL/GenBank/DDBJ whole genome shotgun (WGS) entry which is preliminary data.</text>
</comment>
<keyword evidence="3" id="KW-1185">Reference proteome</keyword>
<reference evidence="2 3" key="1">
    <citation type="submission" date="2017-08" db="EMBL/GenBank/DDBJ databases">
        <title>Acidophilic green algal genome provides insights into adaptation to an acidic environment.</title>
        <authorList>
            <person name="Hirooka S."/>
            <person name="Hirose Y."/>
            <person name="Kanesaki Y."/>
            <person name="Higuchi S."/>
            <person name="Fujiwara T."/>
            <person name="Onuma R."/>
            <person name="Era A."/>
            <person name="Ohbayashi R."/>
            <person name="Uzuka A."/>
            <person name="Nozaki H."/>
            <person name="Yoshikawa H."/>
            <person name="Miyagishima S.Y."/>
        </authorList>
    </citation>
    <scope>NUCLEOTIDE SEQUENCE [LARGE SCALE GENOMIC DNA]</scope>
    <source>
        <strain evidence="2 3">NIES-2499</strain>
    </source>
</reference>
<evidence type="ECO:0000313" key="3">
    <source>
        <dbReference type="Proteomes" id="UP000232323"/>
    </source>
</evidence>
<feature type="compositionally biased region" description="Low complexity" evidence="1">
    <location>
        <begin position="1"/>
        <end position="14"/>
    </location>
</feature>
<sequence>MSSSNSEIRSGRSIPTTRENDLLKIASRMGMVRKGLSDPRLDLRAPSAARPPGARSAHPTREQMSAWRLMSRAHSNNTESQVSLLGVQYSVLLQFAANIQNDVSTQEVVHNHIMKQTSDQKNRYLDIISDTAIEVPEFYVIHPWSMNFKGLVDVLGSYFSSCKLHPEEAYIWIDIFCVNHHNMPLCPTDFSTVGEVIGKCTKTLFVLDEEGKALSQEWIQYQLFQVHHASFPTSSSSGGRRDDRLVVLPTSWDWRAMHFAYDLMEISAEHPQILPSDSEVMSLDEGASQALQMSMAAYGSSADRHHDSVRKLKETMLLGAKRELQRSEKLASVNPQRYFECATAVALLQYLNAELADAEETLHSISVLMDKVNSHLVRSENESKRLYHLSLVFHQKGQLIETMYTLKVLLGSSTSSSTSTWSEVHLQGMSLMVECLCLSKEYTKAELLCRKLIEKRNDWHHQKYDAGAVEDKLLMGNISSAQHLHEEATERCMDALSMAVQISGEDSLLAAKCNQSIAGISLCTSHFKLDPTLYVSKALTTYDRHLGGTHPLLLSCKVLMSKLLIRKNQLAEAESLLSAVLESQLRWYGIEHHDTLEALGLHVDVLRSMGKEEEAATAEKRIIHAGKALLSGRRLDRFKSLSYVSEFLTSREHLLEKAGLHLVRAYSVYKEKLGSDADLTVSTRTQLDDVIQRVRSTGLETLENAQLYGRQDLFKTAETLLNRCWSISKLLHTDANYKGIAESLADALLGQGKAQEAKAVLKAAGLVKKGMTDNMPASYLRWLNKRVAHFMDISAAAASAED</sequence>
<dbReference type="AlphaFoldDB" id="A0A250XLX9"/>
<gene>
    <name evidence="2" type="ORF">CEUSTIGMA_g11524.t1</name>
</gene>
<dbReference type="SUPFAM" id="SSF48452">
    <property type="entry name" value="TPR-like"/>
    <property type="match status" value="1"/>
</dbReference>
<accession>A0A250XLX9</accession>
<organism evidence="2 3">
    <name type="scientific">Chlamydomonas eustigma</name>
    <dbReference type="NCBI Taxonomy" id="1157962"/>
    <lineage>
        <taxon>Eukaryota</taxon>
        <taxon>Viridiplantae</taxon>
        <taxon>Chlorophyta</taxon>
        <taxon>core chlorophytes</taxon>
        <taxon>Chlorophyceae</taxon>
        <taxon>CS clade</taxon>
        <taxon>Chlamydomonadales</taxon>
        <taxon>Chlamydomonadaceae</taxon>
        <taxon>Chlamydomonas</taxon>
    </lineage>
</organism>
<dbReference type="OrthoDB" id="546241at2759"/>
<proteinExistence type="predicted"/>
<evidence type="ECO:0000313" key="2">
    <source>
        <dbReference type="EMBL" id="GAX84101.1"/>
    </source>
</evidence>
<protein>
    <recommendedName>
        <fullName evidence="4">Heterokaryon incompatibility domain-containing protein</fullName>
    </recommendedName>
</protein>